<dbReference type="PROSITE" id="PS50109">
    <property type="entry name" value="HIS_KIN"/>
    <property type="match status" value="1"/>
</dbReference>
<name>A0A9D2T367_9FIRM</name>
<dbReference type="InterPro" id="IPR003661">
    <property type="entry name" value="HisK_dim/P_dom"/>
</dbReference>
<comment type="catalytic activity">
    <reaction evidence="1">
        <text>ATP + protein L-histidine = ADP + protein N-phospho-L-histidine.</text>
        <dbReference type="EC" id="2.7.13.3"/>
    </reaction>
</comment>
<comment type="subcellular location">
    <subcellularLocation>
        <location evidence="2">Membrane</location>
    </subcellularLocation>
</comment>
<evidence type="ECO:0000256" key="1">
    <source>
        <dbReference type="ARBA" id="ARBA00000085"/>
    </source>
</evidence>
<evidence type="ECO:0000256" key="2">
    <source>
        <dbReference type="ARBA" id="ARBA00004370"/>
    </source>
</evidence>
<dbReference type="CDD" id="cd00082">
    <property type="entry name" value="HisKA"/>
    <property type="match status" value="1"/>
</dbReference>
<dbReference type="Gene3D" id="1.10.287.130">
    <property type="match status" value="1"/>
</dbReference>
<dbReference type="Gene3D" id="3.30.565.10">
    <property type="entry name" value="Histidine kinase-like ATPase, C-terminal domain"/>
    <property type="match status" value="1"/>
</dbReference>
<evidence type="ECO:0000259" key="8">
    <source>
        <dbReference type="PROSITE" id="PS50109"/>
    </source>
</evidence>
<proteinExistence type="predicted"/>
<reference evidence="9" key="1">
    <citation type="journal article" date="2021" name="PeerJ">
        <title>Extensive microbial diversity within the chicken gut microbiome revealed by metagenomics and culture.</title>
        <authorList>
            <person name="Gilroy R."/>
            <person name="Ravi A."/>
            <person name="Getino M."/>
            <person name="Pursley I."/>
            <person name="Horton D.L."/>
            <person name="Alikhan N.F."/>
            <person name="Baker D."/>
            <person name="Gharbi K."/>
            <person name="Hall N."/>
            <person name="Watson M."/>
            <person name="Adriaenssens E.M."/>
            <person name="Foster-Nyarko E."/>
            <person name="Jarju S."/>
            <person name="Secka A."/>
            <person name="Antonio M."/>
            <person name="Oren A."/>
            <person name="Chaudhuri R.R."/>
            <person name="La Ragione R."/>
            <person name="Hildebrand F."/>
            <person name="Pallen M.J."/>
        </authorList>
    </citation>
    <scope>NUCLEOTIDE SEQUENCE</scope>
    <source>
        <strain evidence="9">CHK165-2605</strain>
    </source>
</reference>
<dbReference type="Pfam" id="PF00512">
    <property type="entry name" value="HisKA"/>
    <property type="match status" value="1"/>
</dbReference>
<dbReference type="InterPro" id="IPR050736">
    <property type="entry name" value="Sensor_HK_Regulatory"/>
</dbReference>
<dbReference type="GO" id="GO:0016020">
    <property type="term" value="C:membrane"/>
    <property type="evidence" value="ECO:0007669"/>
    <property type="project" value="UniProtKB-SubCell"/>
</dbReference>
<dbReference type="Pfam" id="PF02518">
    <property type="entry name" value="HATPase_c"/>
    <property type="match status" value="1"/>
</dbReference>
<dbReference type="InterPro" id="IPR036097">
    <property type="entry name" value="HisK_dim/P_sf"/>
</dbReference>
<protein>
    <recommendedName>
        <fullName evidence="3">histidine kinase</fullName>
        <ecNumber evidence="3">2.7.13.3</ecNumber>
    </recommendedName>
</protein>
<gene>
    <name evidence="9" type="ORF">H9756_08860</name>
</gene>
<dbReference type="SUPFAM" id="SSF55874">
    <property type="entry name" value="ATPase domain of HSP90 chaperone/DNA topoisomerase II/histidine kinase"/>
    <property type="match status" value="1"/>
</dbReference>
<dbReference type="EMBL" id="DWWI01000186">
    <property type="protein sequence ID" value="HJC43771.1"/>
    <property type="molecule type" value="Genomic_DNA"/>
</dbReference>
<evidence type="ECO:0000256" key="4">
    <source>
        <dbReference type="ARBA" id="ARBA00022553"/>
    </source>
</evidence>
<dbReference type="InterPro" id="IPR036890">
    <property type="entry name" value="HATPase_C_sf"/>
</dbReference>
<evidence type="ECO:0000256" key="6">
    <source>
        <dbReference type="ARBA" id="ARBA00022777"/>
    </source>
</evidence>
<dbReference type="SMART" id="SM00387">
    <property type="entry name" value="HATPase_c"/>
    <property type="match status" value="1"/>
</dbReference>
<dbReference type="InterPro" id="IPR005467">
    <property type="entry name" value="His_kinase_dom"/>
</dbReference>
<evidence type="ECO:0000256" key="7">
    <source>
        <dbReference type="ARBA" id="ARBA00023012"/>
    </source>
</evidence>
<dbReference type="InterPro" id="IPR003594">
    <property type="entry name" value="HATPase_dom"/>
</dbReference>
<dbReference type="GO" id="GO:0000155">
    <property type="term" value="F:phosphorelay sensor kinase activity"/>
    <property type="evidence" value="ECO:0007669"/>
    <property type="project" value="InterPro"/>
</dbReference>
<dbReference type="CDD" id="cd00075">
    <property type="entry name" value="HATPase"/>
    <property type="match status" value="1"/>
</dbReference>
<keyword evidence="4" id="KW-0597">Phosphoprotein</keyword>
<sequence length="324" mass="36805">MKLLVLLLVQFCICIAIWLYFRRKFISFSDTVCQSMEHILHGQPVKEQLNRETLTSKMVTELEKVEDIVRYRLTENEREKQELQEMISEITHQIKTPLSNIRMYCEMLGEYASPGSRTLSAGQAVSGSRGTILRQTDSSLLRQYSATVGDQLDRLDFLLNALIRSSRLETSMIRLQPENNKVLDTIAIAVNNVFQKAEDKKIEIRVSCRSTIEVCHDPKWTAEAIENLLDNAIKYTSESGKIQINVVSGEMYVEIQVKDTGCGIAADEVNEIFKRFYRGRAVSRVEGLGLGLYLTQKIITLQGGFLSVRSEPGKGSCFSIHLRR</sequence>
<comment type="caution">
    <text evidence="9">The sequence shown here is derived from an EMBL/GenBank/DDBJ whole genome shotgun (WGS) entry which is preliminary data.</text>
</comment>
<accession>A0A9D2T367</accession>
<dbReference type="PANTHER" id="PTHR43711">
    <property type="entry name" value="TWO-COMPONENT HISTIDINE KINASE"/>
    <property type="match status" value="1"/>
</dbReference>
<dbReference type="Proteomes" id="UP000823895">
    <property type="component" value="Unassembled WGS sequence"/>
</dbReference>
<feature type="domain" description="Histidine kinase" evidence="8">
    <location>
        <begin position="89"/>
        <end position="324"/>
    </location>
</feature>
<dbReference type="SMART" id="SM00388">
    <property type="entry name" value="HisKA"/>
    <property type="match status" value="1"/>
</dbReference>
<evidence type="ECO:0000313" key="9">
    <source>
        <dbReference type="EMBL" id="HJC43771.1"/>
    </source>
</evidence>
<keyword evidence="5" id="KW-0808">Transferase</keyword>
<dbReference type="FunFam" id="3.30.565.10:FF:000006">
    <property type="entry name" value="Sensor histidine kinase WalK"/>
    <property type="match status" value="1"/>
</dbReference>
<organism evidence="9 10">
    <name type="scientific">Candidatus Mediterraneibacter gallistercoris</name>
    <dbReference type="NCBI Taxonomy" id="2838671"/>
    <lineage>
        <taxon>Bacteria</taxon>
        <taxon>Bacillati</taxon>
        <taxon>Bacillota</taxon>
        <taxon>Clostridia</taxon>
        <taxon>Lachnospirales</taxon>
        <taxon>Lachnospiraceae</taxon>
        <taxon>Mediterraneibacter</taxon>
    </lineage>
</organism>
<dbReference type="EC" id="2.7.13.3" evidence="3"/>
<dbReference type="PRINTS" id="PR00344">
    <property type="entry name" value="BCTRLSENSOR"/>
</dbReference>
<evidence type="ECO:0000313" key="10">
    <source>
        <dbReference type="Proteomes" id="UP000823895"/>
    </source>
</evidence>
<keyword evidence="7" id="KW-0902">Two-component regulatory system</keyword>
<evidence type="ECO:0000256" key="5">
    <source>
        <dbReference type="ARBA" id="ARBA00022679"/>
    </source>
</evidence>
<dbReference type="PANTHER" id="PTHR43711:SF26">
    <property type="entry name" value="SENSOR HISTIDINE KINASE RCSC"/>
    <property type="match status" value="1"/>
</dbReference>
<dbReference type="SUPFAM" id="SSF47384">
    <property type="entry name" value="Homodimeric domain of signal transducing histidine kinase"/>
    <property type="match status" value="1"/>
</dbReference>
<evidence type="ECO:0000256" key="3">
    <source>
        <dbReference type="ARBA" id="ARBA00012438"/>
    </source>
</evidence>
<reference evidence="9" key="2">
    <citation type="submission" date="2021-04" db="EMBL/GenBank/DDBJ databases">
        <authorList>
            <person name="Gilroy R."/>
        </authorList>
    </citation>
    <scope>NUCLEOTIDE SEQUENCE</scope>
    <source>
        <strain evidence="9">CHK165-2605</strain>
    </source>
</reference>
<keyword evidence="6 9" id="KW-0418">Kinase</keyword>
<dbReference type="AlphaFoldDB" id="A0A9D2T367"/>
<dbReference type="InterPro" id="IPR004358">
    <property type="entry name" value="Sig_transdc_His_kin-like_C"/>
</dbReference>